<feature type="region of interest" description="Disordered" evidence="1">
    <location>
        <begin position="1"/>
        <end position="22"/>
    </location>
</feature>
<keyword evidence="3" id="KW-1185">Reference proteome</keyword>
<evidence type="ECO:0000256" key="1">
    <source>
        <dbReference type="SAM" id="MobiDB-lite"/>
    </source>
</evidence>
<evidence type="ECO:0000313" key="3">
    <source>
        <dbReference type="Proteomes" id="UP000194127"/>
    </source>
</evidence>
<proteinExistence type="predicted"/>
<dbReference type="AlphaFoldDB" id="A0A1X6MIB6"/>
<protein>
    <submittedName>
        <fullName evidence="2">Uncharacterized protein</fullName>
    </submittedName>
</protein>
<dbReference type="EMBL" id="KZ110926">
    <property type="protein sequence ID" value="OSX55803.1"/>
    <property type="molecule type" value="Genomic_DNA"/>
</dbReference>
<accession>A0A1X6MIB6</accession>
<dbReference type="RefSeq" id="XP_024332597.1">
    <property type="nucleotide sequence ID" value="XM_024481678.1"/>
</dbReference>
<sequence>MDTSGGARDGLEWRDAPTARRRKKEKQYTTALGCYVFVWLREDEEAAKDGSGERRTDLGAARLVIEDVDRRILREGAGVRYVSVAVVGRGEEESQADATSLPITSQVADARCATSYTRQPGIAHEAPVCPHLDCQQSSTLAPLASCDLRWRQSFNPGSASLSDWRPSRASFVTFPFSRRLSRLFTSTRLHRSASSQMTRIAAKRLASILSSTHHPCPIRATPTQPPESRDARAQRWLCEEAVSCGFPFTMVGDSDREETQRKG</sequence>
<organism evidence="2 3">
    <name type="scientific">Postia placenta MAD-698-R-SB12</name>
    <dbReference type="NCBI Taxonomy" id="670580"/>
    <lineage>
        <taxon>Eukaryota</taxon>
        <taxon>Fungi</taxon>
        <taxon>Dikarya</taxon>
        <taxon>Basidiomycota</taxon>
        <taxon>Agaricomycotina</taxon>
        <taxon>Agaricomycetes</taxon>
        <taxon>Polyporales</taxon>
        <taxon>Adustoporiaceae</taxon>
        <taxon>Rhodonia</taxon>
    </lineage>
</organism>
<feature type="compositionally biased region" description="Basic and acidic residues" evidence="1">
    <location>
        <begin position="9"/>
        <end position="18"/>
    </location>
</feature>
<feature type="region of interest" description="Disordered" evidence="1">
    <location>
        <begin position="213"/>
        <end position="232"/>
    </location>
</feature>
<evidence type="ECO:0000313" key="2">
    <source>
        <dbReference type="EMBL" id="OSX55803.1"/>
    </source>
</evidence>
<reference evidence="2 3" key="1">
    <citation type="submission" date="2017-04" db="EMBL/GenBank/DDBJ databases">
        <title>Genome Sequence of the Model Brown-Rot Fungus Postia placenta SB12.</title>
        <authorList>
            <consortium name="DOE Joint Genome Institute"/>
            <person name="Gaskell J."/>
            <person name="Kersten P."/>
            <person name="Larrondo L.F."/>
            <person name="Canessa P."/>
            <person name="Martinez D."/>
            <person name="Hibbett D."/>
            <person name="Schmoll M."/>
            <person name="Kubicek C.P."/>
            <person name="Martinez A.T."/>
            <person name="Yadav J."/>
            <person name="Master E."/>
            <person name="Magnuson J.K."/>
            <person name="James T."/>
            <person name="Yaver D."/>
            <person name="Berka R."/>
            <person name="Labutti K."/>
            <person name="Lipzen A."/>
            <person name="Aerts A."/>
            <person name="Barry K."/>
            <person name="Henrissat B."/>
            <person name="Blanchette R."/>
            <person name="Grigoriev I."/>
            <person name="Cullen D."/>
        </authorList>
    </citation>
    <scope>NUCLEOTIDE SEQUENCE [LARGE SCALE GENOMIC DNA]</scope>
    <source>
        <strain evidence="2 3">MAD-698-R-SB12</strain>
    </source>
</reference>
<dbReference type="Proteomes" id="UP000194127">
    <property type="component" value="Unassembled WGS sequence"/>
</dbReference>
<name>A0A1X6MIB6_9APHY</name>
<dbReference type="GeneID" id="36326628"/>
<gene>
    <name evidence="2" type="ORF">POSPLADRAFT_1063501</name>
</gene>